<accession>A0A562KIL1</accession>
<gene>
    <name evidence="3" type="ORF">IQ35_01478</name>
</gene>
<comment type="caution">
    <text evidence="3">The sequence shown here is derived from an EMBL/GenBank/DDBJ whole genome shotgun (WGS) entry which is preliminary data.</text>
</comment>
<organism evidence="3 4">
    <name type="scientific">Sphingobium wenxiniae (strain DSM 21828 / CGMCC 1.7748 / JZ-1)</name>
    <dbReference type="NCBI Taxonomy" id="595605"/>
    <lineage>
        <taxon>Bacteria</taxon>
        <taxon>Pseudomonadati</taxon>
        <taxon>Pseudomonadota</taxon>
        <taxon>Alphaproteobacteria</taxon>
        <taxon>Sphingomonadales</taxon>
        <taxon>Sphingomonadaceae</taxon>
        <taxon>Sphingobium</taxon>
    </lineage>
</organism>
<evidence type="ECO:0000313" key="3">
    <source>
        <dbReference type="EMBL" id="TWH95222.1"/>
    </source>
</evidence>
<keyword evidence="2" id="KW-0732">Signal</keyword>
<dbReference type="AlphaFoldDB" id="A0A562KIL1"/>
<dbReference type="RefSeq" id="WP_031292420.1">
    <property type="nucleotide sequence ID" value="NZ_JACIIY010000002.1"/>
</dbReference>
<feature type="signal peptide" evidence="2">
    <location>
        <begin position="1"/>
        <end position="24"/>
    </location>
</feature>
<evidence type="ECO:0000256" key="1">
    <source>
        <dbReference type="SAM" id="MobiDB-lite"/>
    </source>
</evidence>
<evidence type="ECO:0000313" key="4">
    <source>
        <dbReference type="Proteomes" id="UP000316624"/>
    </source>
</evidence>
<proteinExistence type="predicted"/>
<evidence type="ECO:0008006" key="5">
    <source>
        <dbReference type="Google" id="ProtNLM"/>
    </source>
</evidence>
<feature type="region of interest" description="Disordered" evidence="1">
    <location>
        <begin position="64"/>
        <end position="85"/>
    </location>
</feature>
<reference evidence="3 4" key="1">
    <citation type="journal article" date="2015" name="Stand. Genomic Sci.">
        <title>Genomic Encyclopedia of Bacterial and Archaeal Type Strains, Phase III: the genomes of soil and plant-associated and newly described type strains.</title>
        <authorList>
            <person name="Whitman W.B."/>
            <person name="Woyke T."/>
            <person name="Klenk H.P."/>
            <person name="Zhou Y."/>
            <person name="Lilburn T.G."/>
            <person name="Beck B.J."/>
            <person name="De Vos P."/>
            <person name="Vandamme P."/>
            <person name="Eisen J.A."/>
            <person name="Garrity G."/>
            <person name="Hugenholtz P."/>
            <person name="Kyrpides N.C."/>
        </authorList>
    </citation>
    <scope>NUCLEOTIDE SEQUENCE [LARGE SCALE GENOMIC DNA]</scope>
    <source>
        <strain evidence="3 4">CGMCC 1.7748</strain>
    </source>
</reference>
<keyword evidence="4" id="KW-1185">Reference proteome</keyword>
<protein>
    <recommendedName>
        <fullName evidence="5">Murein lipoprotein</fullName>
    </recommendedName>
</protein>
<sequence>MIRYLASMAALVCLTACGSGPADGVGGVSASEASALNDAAAMLDARAGQIRDKEAGLNPAAMTALRADRDRAEPADENGSGAKIP</sequence>
<evidence type="ECO:0000256" key="2">
    <source>
        <dbReference type="SAM" id="SignalP"/>
    </source>
</evidence>
<dbReference type="Proteomes" id="UP000316624">
    <property type="component" value="Unassembled WGS sequence"/>
</dbReference>
<dbReference type="EMBL" id="VLKK01000004">
    <property type="protein sequence ID" value="TWH95222.1"/>
    <property type="molecule type" value="Genomic_DNA"/>
</dbReference>
<name>A0A562KIL1_SPHWJ</name>
<feature type="chain" id="PRO_5022149374" description="Murein lipoprotein" evidence="2">
    <location>
        <begin position="25"/>
        <end position="85"/>
    </location>
</feature>